<name>A0A365Y553_9BACT</name>
<evidence type="ECO:0000313" key="1">
    <source>
        <dbReference type="EMBL" id="RBL93015.1"/>
    </source>
</evidence>
<dbReference type="EMBL" id="QFFJ01000001">
    <property type="protein sequence ID" value="RBL93015.1"/>
    <property type="molecule type" value="Genomic_DNA"/>
</dbReference>
<dbReference type="Proteomes" id="UP000253410">
    <property type="component" value="Unassembled WGS sequence"/>
</dbReference>
<protein>
    <submittedName>
        <fullName evidence="1">DUF4157 domain-containing protein</fullName>
    </submittedName>
</protein>
<accession>A0A365Y553</accession>
<keyword evidence="2" id="KW-1185">Reference proteome</keyword>
<proteinExistence type="predicted"/>
<comment type="caution">
    <text evidence="1">The sequence shown here is derived from an EMBL/GenBank/DDBJ whole genome shotgun (WGS) entry which is preliminary data.</text>
</comment>
<organism evidence="1 2">
    <name type="scientific">Chitinophaga flava</name>
    <dbReference type="NCBI Taxonomy" id="2259036"/>
    <lineage>
        <taxon>Bacteria</taxon>
        <taxon>Pseudomonadati</taxon>
        <taxon>Bacteroidota</taxon>
        <taxon>Chitinophagia</taxon>
        <taxon>Chitinophagales</taxon>
        <taxon>Chitinophagaceae</taxon>
        <taxon>Chitinophaga</taxon>
    </lineage>
</organism>
<reference evidence="1 2" key="1">
    <citation type="submission" date="2018-05" db="EMBL/GenBank/DDBJ databases">
        <title>Chitinophaga sp. K3CV102501T nov., isolated from isolated from a monsoon evergreen broad-leaved forest soil.</title>
        <authorList>
            <person name="Lv Y."/>
        </authorList>
    </citation>
    <scope>NUCLEOTIDE SEQUENCE [LARGE SCALE GENOMIC DNA]</scope>
    <source>
        <strain evidence="1 2">GDMCC 1.1325</strain>
    </source>
</reference>
<evidence type="ECO:0000313" key="2">
    <source>
        <dbReference type="Proteomes" id="UP000253410"/>
    </source>
</evidence>
<dbReference type="OrthoDB" id="679343at2"/>
<dbReference type="AlphaFoldDB" id="A0A365Y553"/>
<sequence>MVMGVEQVAMVLGRTIHLYGASRLEFLADTAWLRHEACHVKQYQQYGMMGFLRRYLYECARKGYYHNRLEIAARMAETDPLVLEGIEII</sequence>
<gene>
    <name evidence="1" type="ORF">DF182_10705</name>
</gene>